<feature type="chain" id="PRO_5040346546" description="Fibrinogen C-terminal domain-containing protein" evidence="8">
    <location>
        <begin position="22"/>
        <end position="454"/>
    </location>
</feature>
<dbReference type="PROSITE" id="PS00514">
    <property type="entry name" value="FIBRINOGEN_C_1"/>
    <property type="match status" value="1"/>
</dbReference>
<dbReference type="PROSITE" id="PS51406">
    <property type="entry name" value="FIBRINOGEN_C_2"/>
    <property type="match status" value="1"/>
</dbReference>
<dbReference type="SMART" id="SM00186">
    <property type="entry name" value="FBG"/>
    <property type="match status" value="1"/>
</dbReference>
<dbReference type="OrthoDB" id="6145874at2759"/>
<evidence type="ECO:0000313" key="11">
    <source>
        <dbReference type="Proteomes" id="UP001152803"/>
    </source>
</evidence>
<dbReference type="GO" id="GO:0007596">
    <property type="term" value="P:blood coagulation"/>
    <property type="evidence" value="ECO:0007669"/>
    <property type="project" value="InterPro"/>
</dbReference>
<dbReference type="Pfam" id="PF00147">
    <property type="entry name" value="Fibrinogen_C"/>
    <property type="match status" value="1"/>
</dbReference>
<evidence type="ECO:0000256" key="8">
    <source>
        <dbReference type="SAM" id="SignalP"/>
    </source>
</evidence>
<reference evidence="10" key="1">
    <citation type="journal article" date="2023" name="Science">
        <title>Genome structures resolve the early diversification of teleost fishes.</title>
        <authorList>
            <person name="Parey E."/>
            <person name="Louis A."/>
            <person name="Montfort J."/>
            <person name="Bouchez O."/>
            <person name="Roques C."/>
            <person name="Iampietro C."/>
            <person name="Lluch J."/>
            <person name="Castinel A."/>
            <person name="Donnadieu C."/>
            <person name="Desvignes T."/>
            <person name="Floi Bucao C."/>
            <person name="Jouanno E."/>
            <person name="Wen M."/>
            <person name="Mejri S."/>
            <person name="Dirks R."/>
            <person name="Jansen H."/>
            <person name="Henkel C."/>
            <person name="Chen W.J."/>
            <person name="Zahm M."/>
            <person name="Cabau C."/>
            <person name="Klopp C."/>
            <person name="Thompson A.W."/>
            <person name="Robinson-Rechavi M."/>
            <person name="Braasch I."/>
            <person name="Lecointre G."/>
            <person name="Bobe J."/>
            <person name="Postlethwait J.H."/>
            <person name="Berthelot C."/>
            <person name="Roest Crollius H."/>
            <person name="Guiguen Y."/>
        </authorList>
    </citation>
    <scope>NUCLEOTIDE SEQUENCE</scope>
    <source>
        <strain evidence="10">Concon-B</strain>
    </source>
</reference>
<dbReference type="InterPro" id="IPR014716">
    <property type="entry name" value="Fibrinogen_a/b/g_C_1"/>
</dbReference>
<proteinExistence type="predicted"/>
<evidence type="ECO:0000256" key="2">
    <source>
        <dbReference type="ARBA" id="ARBA00022525"/>
    </source>
</evidence>
<dbReference type="PANTHER" id="PTHR47221">
    <property type="entry name" value="FIBRINOGEN ALPHA CHAIN"/>
    <property type="match status" value="1"/>
</dbReference>
<evidence type="ECO:0000256" key="7">
    <source>
        <dbReference type="SAM" id="Coils"/>
    </source>
</evidence>
<dbReference type="InterPro" id="IPR037579">
    <property type="entry name" value="FIB_ANG-like"/>
</dbReference>
<accession>A0A9Q1DQS3</accession>
<keyword evidence="4 7" id="KW-0175">Coiled coil</keyword>
<feature type="domain" description="Fibrinogen C-terminal" evidence="9">
    <location>
        <begin position="231"/>
        <end position="450"/>
    </location>
</feature>
<feature type="coiled-coil region" evidence="7">
    <location>
        <begin position="90"/>
        <end position="145"/>
    </location>
</feature>
<evidence type="ECO:0000256" key="6">
    <source>
        <dbReference type="ARBA" id="ARBA00023180"/>
    </source>
</evidence>
<evidence type="ECO:0000256" key="3">
    <source>
        <dbReference type="ARBA" id="ARBA00022729"/>
    </source>
</evidence>
<protein>
    <recommendedName>
        <fullName evidence="9">Fibrinogen C-terminal domain-containing protein</fullName>
    </recommendedName>
</protein>
<keyword evidence="11" id="KW-1185">Reference proteome</keyword>
<evidence type="ECO:0000256" key="5">
    <source>
        <dbReference type="ARBA" id="ARBA00023157"/>
    </source>
</evidence>
<dbReference type="CDD" id="cd00087">
    <property type="entry name" value="FReD"/>
    <property type="match status" value="1"/>
</dbReference>
<dbReference type="GO" id="GO:0005576">
    <property type="term" value="C:extracellular region"/>
    <property type="evidence" value="ECO:0007669"/>
    <property type="project" value="UniProtKB-SubCell"/>
</dbReference>
<dbReference type="InterPro" id="IPR002181">
    <property type="entry name" value="Fibrinogen_a/b/g_C_dom"/>
</dbReference>
<keyword evidence="2" id="KW-0964">Secreted</keyword>
<organism evidence="10 11">
    <name type="scientific">Conger conger</name>
    <name type="common">Conger eel</name>
    <name type="synonym">Muraena conger</name>
    <dbReference type="NCBI Taxonomy" id="82655"/>
    <lineage>
        <taxon>Eukaryota</taxon>
        <taxon>Metazoa</taxon>
        <taxon>Chordata</taxon>
        <taxon>Craniata</taxon>
        <taxon>Vertebrata</taxon>
        <taxon>Euteleostomi</taxon>
        <taxon>Actinopterygii</taxon>
        <taxon>Neopterygii</taxon>
        <taxon>Teleostei</taxon>
        <taxon>Anguilliformes</taxon>
        <taxon>Congridae</taxon>
        <taxon>Conger</taxon>
    </lineage>
</organism>
<gene>
    <name evidence="10" type="ORF">COCON_G00057290</name>
</gene>
<dbReference type="Gene3D" id="3.90.215.10">
    <property type="entry name" value="Gamma Fibrinogen, chain A, domain 1"/>
    <property type="match status" value="1"/>
</dbReference>
<dbReference type="EMBL" id="JAFJMO010000004">
    <property type="protein sequence ID" value="KAJ8278663.1"/>
    <property type="molecule type" value="Genomic_DNA"/>
</dbReference>
<evidence type="ECO:0000256" key="1">
    <source>
        <dbReference type="ARBA" id="ARBA00004613"/>
    </source>
</evidence>
<dbReference type="Proteomes" id="UP001152803">
    <property type="component" value="Unassembled WGS sequence"/>
</dbReference>
<keyword evidence="3 8" id="KW-0732">Signal</keyword>
<dbReference type="AlphaFoldDB" id="A0A9Q1DQS3"/>
<dbReference type="SUPFAM" id="SSF56496">
    <property type="entry name" value="Fibrinogen C-terminal domain-like"/>
    <property type="match status" value="1"/>
</dbReference>
<keyword evidence="5" id="KW-1015">Disulfide bond</keyword>
<dbReference type="InterPro" id="IPR036056">
    <property type="entry name" value="Fibrinogen-like_C"/>
</dbReference>
<dbReference type="InterPro" id="IPR020837">
    <property type="entry name" value="Fibrinogen_CS"/>
</dbReference>
<comment type="subcellular location">
    <subcellularLocation>
        <location evidence="1">Secreted</location>
    </subcellularLocation>
</comment>
<feature type="signal peptide" evidence="8">
    <location>
        <begin position="1"/>
        <end position="21"/>
    </location>
</feature>
<dbReference type="PANTHER" id="PTHR47221:SF6">
    <property type="entry name" value="FIBRINOGEN ALPHA CHAIN"/>
    <property type="match status" value="1"/>
</dbReference>
<evidence type="ECO:0000259" key="9">
    <source>
        <dbReference type="PROSITE" id="PS51406"/>
    </source>
</evidence>
<name>A0A9Q1DQS3_CONCO</name>
<sequence length="454" mass="51894">MKTVATSLVLCAALLAGAASSYPFERKAASGKDQSGRFASWDDVNVIAHGLLQLGHGLKEHVDKTKGQMRDIAAKLKAFNGTVGDLGRQTQRLQEDGEALRAKARALEERENQVLNISTELWEKAQQLQQDRQRVQERMGSLEEKVDGLMKGQRLDAVNNSDAHVIQWMLEAQNRRIDDLVERIRQQQDKLEKQNVRIRTLQNQIKQRKDRGSMRRKVDEVAFNGSSEQGDAPIGFPSDCHQLFLQGDRPSGVYTIQPLNSQPIEVFCEITSDRGWTVIQRRFDGSLDFDELWQAYRNGFGDLKGEFWLGLESIHILSRQADLVLQVEFSDWKGEARTIKFPFRLSGEENNYALNLREDSSGNVENALTSDIPFSTRDRDNDQKSDMNCAKHLTGGWWFSNCGQSNLNGRYFSSPPPRQRHQRKQGVFWKTWRGRYYPLKTTIMKIGPSEVDYK</sequence>
<keyword evidence="6" id="KW-0325">Glycoprotein</keyword>
<feature type="coiled-coil region" evidence="7">
    <location>
        <begin position="170"/>
        <end position="211"/>
    </location>
</feature>
<evidence type="ECO:0000313" key="10">
    <source>
        <dbReference type="EMBL" id="KAJ8278663.1"/>
    </source>
</evidence>
<evidence type="ECO:0000256" key="4">
    <source>
        <dbReference type="ARBA" id="ARBA00023054"/>
    </source>
</evidence>
<comment type="caution">
    <text evidence="10">The sequence shown here is derived from an EMBL/GenBank/DDBJ whole genome shotgun (WGS) entry which is preliminary data.</text>
</comment>